<proteinExistence type="predicted"/>
<protein>
    <submittedName>
        <fullName evidence="1">Uncharacterized protein</fullName>
    </submittedName>
</protein>
<dbReference type="InterPro" id="IPR002110">
    <property type="entry name" value="Ankyrin_rpt"/>
</dbReference>
<name>A0A9N9V5T5_9HYPO</name>
<evidence type="ECO:0000313" key="1">
    <source>
        <dbReference type="EMBL" id="CAH0017238.1"/>
    </source>
</evidence>
<evidence type="ECO:0000313" key="2">
    <source>
        <dbReference type="Proteomes" id="UP000696573"/>
    </source>
</evidence>
<organism evidence="1 2">
    <name type="scientific">Clonostachys rhizophaga</name>
    <dbReference type="NCBI Taxonomy" id="160324"/>
    <lineage>
        <taxon>Eukaryota</taxon>
        <taxon>Fungi</taxon>
        <taxon>Dikarya</taxon>
        <taxon>Ascomycota</taxon>
        <taxon>Pezizomycotina</taxon>
        <taxon>Sordariomycetes</taxon>
        <taxon>Hypocreomycetidae</taxon>
        <taxon>Hypocreales</taxon>
        <taxon>Bionectriaceae</taxon>
        <taxon>Clonostachys</taxon>
    </lineage>
</organism>
<dbReference type="SMART" id="SM00248">
    <property type="entry name" value="ANK"/>
    <property type="match status" value="3"/>
</dbReference>
<dbReference type="SUPFAM" id="SSF48403">
    <property type="entry name" value="Ankyrin repeat"/>
    <property type="match status" value="1"/>
</dbReference>
<keyword evidence="2" id="KW-1185">Reference proteome</keyword>
<sequence length="256" mass="29123">MPGEQDNRKILAACRNGDQQALESLLQEFDIGPDHCQLYMNQSIPEEQQTPRVHEMLAAAIRGQHLDMVKFLFSRFHNTSLGTLLGLAIRMGDVQFVEGLCSIDPDSADSEDDYSSILFYTVISGDERMVSILLKAGADPNRSACRALPWNVAYYAVTGQKPASMFELFFDHGYFVDHWTLRQAVESERLDVVEVLLRRGKAFHLRRATPVKELLGLAEENKDWEMVEMIQRMHPDGQKRPGKGLVDRILKLFNLK</sequence>
<accession>A0A9N9V5T5</accession>
<gene>
    <name evidence="1" type="ORF">CRHIZ90672A_00016489</name>
</gene>
<dbReference type="AlphaFoldDB" id="A0A9N9V5T5"/>
<dbReference type="Gene3D" id="1.25.40.20">
    <property type="entry name" value="Ankyrin repeat-containing domain"/>
    <property type="match status" value="1"/>
</dbReference>
<dbReference type="Pfam" id="PF12796">
    <property type="entry name" value="Ank_2"/>
    <property type="match status" value="1"/>
</dbReference>
<dbReference type="Proteomes" id="UP000696573">
    <property type="component" value="Unassembled WGS sequence"/>
</dbReference>
<reference evidence="1" key="1">
    <citation type="submission" date="2021-10" db="EMBL/GenBank/DDBJ databases">
        <authorList>
            <person name="Piombo E."/>
        </authorList>
    </citation>
    <scope>NUCLEOTIDE SEQUENCE</scope>
</reference>
<comment type="caution">
    <text evidence="1">The sequence shown here is derived from an EMBL/GenBank/DDBJ whole genome shotgun (WGS) entry which is preliminary data.</text>
</comment>
<dbReference type="OrthoDB" id="20872at2759"/>
<dbReference type="InterPro" id="IPR036770">
    <property type="entry name" value="Ankyrin_rpt-contain_sf"/>
</dbReference>
<dbReference type="EMBL" id="CABFNQ020000505">
    <property type="protein sequence ID" value="CAH0017238.1"/>
    <property type="molecule type" value="Genomic_DNA"/>
</dbReference>